<comment type="caution">
    <text evidence="1">The sequence shown here is derived from an EMBL/GenBank/DDBJ whole genome shotgun (WGS) entry which is preliminary data.</text>
</comment>
<dbReference type="RefSeq" id="WP_123375094.1">
    <property type="nucleotide sequence ID" value="NZ_MOBY01000003.1"/>
</dbReference>
<dbReference type="Proteomes" id="UP000283650">
    <property type="component" value="Unassembled WGS sequence"/>
</dbReference>
<proteinExistence type="predicted"/>
<organism evidence="1 2">
    <name type="scientific">Pseudomonas fluorescens</name>
    <dbReference type="NCBI Taxonomy" id="294"/>
    <lineage>
        <taxon>Bacteria</taxon>
        <taxon>Pseudomonadati</taxon>
        <taxon>Pseudomonadota</taxon>
        <taxon>Gammaproteobacteria</taxon>
        <taxon>Pseudomonadales</taxon>
        <taxon>Pseudomonadaceae</taxon>
        <taxon>Pseudomonas</taxon>
    </lineage>
</organism>
<gene>
    <name evidence="1" type="ORF">BK672_05830</name>
</gene>
<evidence type="ECO:0008006" key="3">
    <source>
        <dbReference type="Google" id="ProtNLM"/>
    </source>
</evidence>
<dbReference type="EMBL" id="MOBY01000003">
    <property type="protein sequence ID" value="RON96095.1"/>
    <property type="molecule type" value="Genomic_DNA"/>
</dbReference>
<evidence type="ECO:0000313" key="1">
    <source>
        <dbReference type="EMBL" id="RON96095.1"/>
    </source>
</evidence>
<sequence length="1282" mass="140860">MLSESSGKLFKSYSVAHQEQQRRQAIDAEEREAVLAQLRDAVKEQGVDPVYSWQGYAVDVQAGSSFHEVFNPGRVLWSKLLDNERIMSELRRHRALNTVLVRVNENGGVEVFRKETGKWHEVDIDNIPHRTRLYQNVLLVGDIARQACGYIYDADDINIDQWLKFHNLPVPQTLVQTQNLIGYFEFNPQVDSLGNFWELLDAEDHSLIVLSAEQCRAIRSVTTQLVGAGQKLLDVLHRNTGQTSVTAENADGWIVRVLSHDYARDLAAAYLQKLRWLGSQPGEIPSNRGLAKLLVTALLLDIDPSIGGNSVRKSIAGLQLYAPSNVGRQASVICQELRAFLVAKQMASAGLAAVAAHLLLTGIAPEFMVKGIPSSLLMGSVEWMSYCRAVVLAESVRKGAARVMSYAQIVAYGELEPLGEAQIHLRDMAMIGPMIDWALINDVVTSSELANKEKATTERALSAFQEYADNFVPRFGRLPDRRLIAKEALEDAAPLCDFLEEKVLHQHPGLGASPTAACMIDLHMSGDLSGGAWDRPEIFPDNVYSNIPSLHAGVTNYERPKRHDPSVASIHEEFPRLRRLRPNDQEFHRQLRVYLENLNRSLVATVKLALSNMPHRDLQAFLTGTVTFFTFRDRAIETSSFRAAGPFTFEVDYETRQGKDAATGRFGLLMCVSNGAELTAYELFTLRGELVKNNQLGNELVSRGLFQKPARLDFKGDLKKQDEPIAKTSFNIDFSKYLHGDSPDFSSGSGQAIAEKLGVLSAAANPIQLDKSVYKNFSNPQLVRLADFIINHHPVIKFEELVAAATEPTELEAERAKGEKIATYFVDLAVPFKKCIEDISTGEHNRVVDGIYGCLMDAIALGGAFYGAGVKALSISAKAISAAGKAARVTKLVVATSVSAFNPVDGVPTAVYGVGKLVHKGLLRFSKPTLELLGLAKSQLTTLHGGNKGKHLIRSADNASIAHGTWRPNASASDTLTVLAARNNYKWYALDSLGKPWGPALGHFNFTASLRLPRANHTLPVSYTRLFIEQSLPRARAKIESAISVLTSHDYRAERDALIKILMGQTSSDAANRVLDYLRLVRADFAGVSMSNFFLDPLKETNDIAEFDAQAYQQWKRAGGQSPIPFIQINTPNINRQFIDKGMNHDVVADDVIHELFHGVVQNNDVGYALDVDGVTKGGQQLDVAALLNLALGRLAVADASNVFHPSTKAFENADSLAVLTSLLSQMSTDKVTFESNLRVLRAAVDSNVEGTIIGPVLIKLNATSTHDLTDPPLADGWVRPV</sequence>
<accession>A0A423NCY5</accession>
<name>A0A423NCY5_PSEFL</name>
<reference evidence="1 2" key="1">
    <citation type="submission" date="2016-10" db="EMBL/GenBank/DDBJ databases">
        <title>Comparative genome analysis of multiple Pseudomonas spp. focuses on biocontrol and plant growth promoting traits.</title>
        <authorList>
            <person name="Tao X.-Y."/>
            <person name="Taylor C.G."/>
        </authorList>
    </citation>
    <scope>NUCLEOTIDE SEQUENCE [LARGE SCALE GENOMIC DNA]</scope>
    <source>
        <strain evidence="1 2">2F9</strain>
    </source>
</reference>
<evidence type="ECO:0000313" key="2">
    <source>
        <dbReference type="Proteomes" id="UP000283650"/>
    </source>
</evidence>
<protein>
    <recommendedName>
        <fullName evidence="3">Dermonecrotic toxin</fullName>
    </recommendedName>
</protein>